<dbReference type="AlphaFoldDB" id="A0A835CD96"/>
<dbReference type="GO" id="GO:0003924">
    <property type="term" value="F:GTPase activity"/>
    <property type="evidence" value="ECO:0007669"/>
    <property type="project" value="TreeGrafter"/>
</dbReference>
<dbReference type="OrthoDB" id="1727884at2759"/>
<keyword evidence="2" id="KW-0675">Receptor</keyword>
<organism evidence="2 3">
    <name type="scientific">Senna tora</name>
    <dbReference type="NCBI Taxonomy" id="362788"/>
    <lineage>
        <taxon>Eukaryota</taxon>
        <taxon>Viridiplantae</taxon>
        <taxon>Streptophyta</taxon>
        <taxon>Embryophyta</taxon>
        <taxon>Tracheophyta</taxon>
        <taxon>Spermatophyta</taxon>
        <taxon>Magnoliopsida</taxon>
        <taxon>eudicotyledons</taxon>
        <taxon>Gunneridae</taxon>
        <taxon>Pentapetalae</taxon>
        <taxon>rosids</taxon>
        <taxon>fabids</taxon>
        <taxon>Fabales</taxon>
        <taxon>Fabaceae</taxon>
        <taxon>Caesalpinioideae</taxon>
        <taxon>Cassia clade</taxon>
        <taxon>Senna</taxon>
    </lineage>
</organism>
<feature type="region of interest" description="Disordered" evidence="1">
    <location>
        <begin position="80"/>
        <end position="112"/>
    </location>
</feature>
<dbReference type="PANTHER" id="PTHR43134">
    <property type="entry name" value="SIGNAL RECOGNITION PARTICLE RECEPTOR SUBUNIT ALPHA"/>
    <property type="match status" value="1"/>
</dbReference>
<dbReference type="GO" id="GO:0005789">
    <property type="term" value="C:endoplasmic reticulum membrane"/>
    <property type="evidence" value="ECO:0007669"/>
    <property type="project" value="TreeGrafter"/>
</dbReference>
<dbReference type="Gene3D" id="3.40.50.300">
    <property type="entry name" value="P-loop containing nucleotide triphosphate hydrolases"/>
    <property type="match status" value="1"/>
</dbReference>
<dbReference type="Proteomes" id="UP000634136">
    <property type="component" value="Unassembled WGS sequence"/>
</dbReference>
<dbReference type="EMBL" id="JAAIUW010000003">
    <property type="protein sequence ID" value="KAF7838139.1"/>
    <property type="molecule type" value="Genomic_DNA"/>
</dbReference>
<protein>
    <submittedName>
        <fullName evidence="2">Signal recognition particle receptor subunit alpha-like</fullName>
    </submittedName>
</protein>
<feature type="region of interest" description="Disordered" evidence="1">
    <location>
        <begin position="26"/>
        <end position="67"/>
    </location>
</feature>
<accession>A0A835CD96</accession>
<evidence type="ECO:0000313" key="2">
    <source>
        <dbReference type="EMBL" id="KAF7838139.1"/>
    </source>
</evidence>
<dbReference type="InterPro" id="IPR027417">
    <property type="entry name" value="P-loop_NTPase"/>
</dbReference>
<sequence length="244" mass="27119">MDVLGAPSHRVYSVLGGAQCNRWYNGDTEGNSKKQGQGQKSGYEGGSKKNSEGSLKNGGENASSNLGAFDVNRLQKLESKGGKKTDIVTKTSKEQPKKKMTKKNRVWDGSPPETKLDFTDSVKVRLKKMKWERTTSLMLVRRVGKPNLEKSDLEAALKALKDRLMTKNVIPIFEKGYEKDPAIVAKEAIQEASRNGSDVVLGFISKQGGSCSFNGLHFWSSNHVCWLWTIIYRSQEKDQLKCDG</sequence>
<reference evidence="2" key="1">
    <citation type="submission" date="2020-09" db="EMBL/GenBank/DDBJ databases">
        <title>Genome-Enabled Discovery of Anthraquinone Biosynthesis in Senna tora.</title>
        <authorList>
            <person name="Kang S.-H."/>
            <person name="Pandey R.P."/>
            <person name="Lee C.-M."/>
            <person name="Sim J.-S."/>
            <person name="Jeong J.-T."/>
            <person name="Choi B.-S."/>
            <person name="Jung M."/>
            <person name="Ginzburg D."/>
            <person name="Zhao K."/>
            <person name="Won S.Y."/>
            <person name="Oh T.-J."/>
            <person name="Yu Y."/>
            <person name="Kim N.-H."/>
            <person name="Lee O.R."/>
            <person name="Lee T.-H."/>
            <person name="Bashyal P."/>
            <person name="Kim T.-S."/>
            <person name="Lee W.-H."/>
            <person name="Kawkins C."/>
            <person name="Kim C.-K."/>
            <person name="Kim J.S."/>
            <person name="Ahn B.O."/>
            <person name="Rhee S.Y."/>
            <person name="Sohng J.K."/>
        </authorList>
    </citation>
    <scope>NUCLEOTIDE SEQUENCE</scope>
    <source>
        <tissue evidence="2">Leaf</tissue>
    </source>
</reference>
<keyword evidence="3" id="KW-1185">Reference proteome</keyword>
<gene>
    <name evidence="2" type="ORF">G2W53_006621</name>
</gene>
<proteinExistence type="predicted"/>
<feature type="compositionally biased region" description="Basic and acidic residues" evidence="1">
    <location>
        <begin position="80"/>
        <end position="97"/>
    </location>
</feature>
<comment type="caution">
    <text evidence="2">The sequence shown here is derived from an EMBL/GenBank/DDBJ whole genome shotgun (WGS) entry which is preliminary data.</text>
</comment>
<dbReference type="PANTHER" id="PTHR43134:SF1">
    <property type="entry name" value="SIGNAL RECOGNITION PARTICLE RECEPTOR SUBUNIT ALPHA"/>
    <property type="match status" value="1"/>
</dbReference>
<evidence type="ECO:0000256" key="1">
    <source>
        <dbReference type="SAM" id="MobiDB-lite"/>
    </source>
</evidence>
<name>A0A835CD96_9FABA</name>
<dbReference type="GO" id="GO:0045047">
    <property type="term" value="P:protein targeting to ER"/>
    <property type="evidence" value="ECO:0007669"/>
    <property type="project" value="TreeGrafter"/>
</dbReference>
<evidence type="ECO:0000313" key="3">
    <source>
        <dbReference type="Proteomes" id="UP000634136"/>
    </source>
</evidence>
<dbReference type="GO" id="GO:0005047">
    <property type="term" value="F:signal recognition particle binding"/>
    <property type="evidence" value="ECO:0007669"/>
    <property type="project" value="TreeGrafter"/>
</dbReference>